<sequence>MGDVPVTRADLDATSRRIDDLTTQIEEIRQLLLRSAKNNGQNEQWAINNERVAEPVVHRENNRRRVVEDSELESEEEIEAVDEEEDTEVEDEYAGVEFAMEEGVEILTLVLQRILLSPK</sequence>
<reference evidence="2 3" key="1">
    <citation type="submission" date="2019-12" db="EMBL/GenBank/DDBJ databases">
        <authorList>
            <person name="Alioto T."/>
            <person name="Alioto T."/>
            <person name="Gomez Garrido J."/>
        </authorList>
    </citation>
    <scope>NUCLEOTIDE SEQUENCE [LARGE SCALE GENOMIC DNA]</scope>
</reference>
<name>A0A8S0RXP5_OLEEU</name>
<evidence type="ECO:0000313" key="2">
    <source>
        <dbReference type="EMBL" id="CAA2984114.1"/>
    </source>
</evidence>
<accession>A0A8S0RXP5</accession>
<dbReference type="Proteomes" id="UP000594638">
    <property type="component" value="Unassembled WGS sequence"/>
</dbReference>
<dbReference type="AlphaFoldDB" id="A0A8S0RXP5"/>
<evidence type="ECO:0000256" key="1">
    <source>
        <dbReference type="SAM" id="MobiDB-lite"/>
    </source>
</evidence>
<keyword evidence="3" id="KW-1185">Reference proteome</keyword>
<comment type="caution">
    <text evidence="2">The sequence shown here is derived from an EMBL/GenBank/DDBJ whole genome shotgun (WGS) entry which is preliminary data.</text>
</comment>
<evidence type="ECO:0000313" key="3">
    <source>
        <dbReference type="Proteomes" id="UP000594638"/>
    </source>
</evidence>
<gene>
    <name evidence="2" type="ORF">OLEA9_A089877</name>
</gene>
<protein>
    <submittedName>
        <fullName evidence="2">Uncharacterized protein</fullName>
    </submittedName>
</protein>
<dbReference type="EMBL" id="CACTIH010003753">
    <property type="protein sequence ID" value="CAA2984114.1"/>
    <property type="molecule type" value="Genomic_DNA"/>
</dbReference>
<proteinExistence type="predicted"/>
<organism evidence="2 3">
    <name type="scientific">Olea europaea subsp. europaea</name>
    <dbReference type="NCBI Taxonomy" id="158383"/>
    <lineage>
        <taxon>Eukaryota</taxon>
        <taxon>Viridiplantae</taxon>
        <taxon>Streptophyta</taxon>
        <taxon>Embryophyta</taxon>
        <taxon>Tracheophyta</taxon>
        <taxon>Spermatophyta</taxon>
        <taxon>Magnoliopsida</taxon>
        <taxon>eudicotyledons</taxon>
        <taxon>Gunneridae</taxon>
        <taxon>Pentapetalae</taxon>
        <taxon>asterids</taxon>
        <taxon>lamiids</taxon>
        <taxon>Lamiales</taxon>
        <taxon>Oleaceae</taxon>
        <taxon>Oleeae</taxon>
        <taxon>Olea</taxon>
    </lineage>
</organism>
<dbReference type="Gramene" id="OE9A089877T1">
    <property type="protein sequence ID" value="OE9A089877C1"/>
    <property type="gene ID" value="OE9A089877"/>
</dbReference>
<feature type="compositionally biased region" description="Acidic residues" evidence="1">
    <location>
        <begin position="69"/>
        <end position="90"/>
    </location>
</feature>
<feature type="region of interest" description="Disordered" evidence="1">
    <location>
        <begin position="67"/>
        <end position="90"/>
    </location>
</feature>